<evidence type="ECO:0000313" key="3">
    <source>
        <dbReference type="Proteomes" id="UP000000644"/>
    </source>
</evidence>
<accession>A1VSJ8</accession>
<organism evidence="2 3">
    <name type="scientific">Polaromonas naphthalenivorans (strain CJ2)</name>
    <dbReference type="NCBI Taxonomy" id="365044"/>
    <lineage>
        <taxon>Bacteria</taxon>
        <taxon>Pseudomonadati</taxon>
        <taxon>Pseudomonadota</taxon>
        <taxon>Betaproteobacteria</taxon>
        <taxon>Burkholderiales</taxon>
        <taxon>Comamonadaceae</taxon>
        <taxon>Polaromonas</taxon>
    </lineage>
</organism>
<keyword evidence="3" id="KW-1185">Reference proteome</keyword>
<evidence type="ECO:0000313" key="2">
    <source>
        <dbReference type="EMBL" id="ABM38626.1"/>
    </source>
</evidence>
<dbReference type="RefSeq" id="WP_011802697.1">
    <property type="nucleotide sequence ID" value="NC_008781.1"/>
</dbReference>
<protein>
    <submittedName>
        <fullName evidence="2">Uncharacterized protein</fullName>
    </submittedName>
</protein>
<evidence type="ECO:0000256" key="1">
    <source>
        <dbReference type="SAM" id="MobiDB-lite"/>
    </source>
</evidence>
<dbReference type="STRING" id="365044.Pnap_3329"/>
<name>A1VSJ8_POLNA</name>
<dbReference type="Proteomes" id="UP000000644">
    <property type="component" value="Chromosome"/>
</dbReference>
<sequence length="88" mass="9928">MNQITMTGDDWTSDRDRKAQAQAIAARKKTAQELTAQLEKSVAAMQKFINACSACGDPKVLNADDGRQRLREQMQEYATYLDTVTWTK</sequence>
<dbReference type="KEGG" id="pna:Pnap_3329"/>
<feature type="region of interest" description="Disordered" evidence="1">
    <location>
        <begin position="1"/>
        <end position="24"/>
    </location>
</feature>
<dbReference type="AlphaFoldDB" id="A1VSJ8"/>
<proteinExistence type="predicted"/>
<dbReference type="EMBL" id="CP000529">
    <property type="protein sequence ID" value="ABM38626.1"/>
    <property type="molecule type" value="Genomic_DNA"/>
</dbReference>
<dbReference type="eggNOG" id="ENOG502ZTR9">
    <property type="taxonomic scope" value="Bacteria"/>
</dbReference>
<reference evidence="3" key="1">
    <citation type="journal article" date="2009" name="Environ. Microbiol.">
        <title>The genome of Polaromonas naphthalenivorans strain CJ2, isolated from coal tar-contaminated sediment, reveals physiological and metabolic versatility and evolution through extensive horizontal gene transfer.</title>
        <authorList>
            <person name="Yagi J.M."/>
            <person name="Sims D."/>
            <person name="Brettin T."/>
            <person name="Bruce D."/>
            <person name="Madsen E.L."/>
        </authorList>
    </citation>
    <scope>NUCLEOTIDE SEQUENCE [LARGE SCALE GENOMIC DNA]</scope>
    <source>
        <strain evidence="3">CJ2</strain>
    </source>
</reference>
<gene>
    <name evidence="2" type="ordered locus">Pnap_3329</name>
</gene>
<dbReference type="HOGENOM" id="CLU_2466390_0_0_4"/>